<dbReference type="EMBL" id="CP006868">
    <property type="protein sequence ID" value="UXD22764.1"/>
    <property type="molecule type" value="Genomic_DNA"/>
</dbReference>
<name>A0A977KBR1_9CREN</name>
<gene>
    <name evidence="1" type="ORF">IPA_08040</name>
</gene>
<dbReference type="AlphaFoldDB" id="A0A977KBR1"/>
<accession>A0A977KBR1</accession>
<evidence type="ECO:0000313" key="2">
    <source>
        <dbReference type="Proteomes" id="UP001063698"/>
    </source>
</evidence>
<proteinExistence type="predicted"/>
<protein>
    <submittedName>
        <fullName evidence="1">Uncharacterized protein</fullName>
    </submittedName>
</protein>
<organism evidence="1 2">
    <name type="scientific">Ignicoccus pacificus DSM 13166</name>
    <dbReference type="NCBI Taxonomy" id="940294"/>
    <lineage>
        <taxon>Archaea</taxon>
        <taxon>Thermoproteota</taxon>
        <taxon>Thermoprotei</taxon>
        <taxon>Desulfurococcales</taxon>
        <taxon>Desulfurococcaceae</taxon>
        <taxon>Ignicoccus</taxon>
    </lineage>
</organism>
<reference evidence="1" key="1">
    <citation type="submission" date="2013-11" db="EMBL/GenBank/DDBJ databases">
        <title>Comparative genomics of Ignicoccus.</title>
        <authorList>
            <person name="Podar M."/>
        </authorList>
    </citation>
    <scope>NUCLEOTIDE SEQUENCE</scope>
    <source>
        <strain evidence="1">DSM 13166</strain>
    </source>
</reference>
<dbReference type="KEGG" id="ipc:IPA_08040"/>
<keyword evidence="2" id="KW-1185">Reference proteome</keyword>
<evidence type="ECO:0000313" key="1">
    <source>
        <dbReference type="EMBL" id="UXD22764.1"/>
    </source>
</evidence>
<sequence>MSTKWEVKEDKDGIRIRGSVDILVDPKRVPEDAYDLDFVVLTSRSDEKVLEKVLEASEATLITPSAVKRTIRKRYIVDTVEGIKGLSDDVWVIAKDGKLAIFLYTEEGPVAIADDFPEEMLEKASDYVYGEKLREVLKKGNIGGRVF</sequence>
<dbReference type="Proteomes" id="UP001063698">
    <property type="component" value="Chromosome"/>
</dbReference>